<feature type="region of interest" description="Disordered" evidence="5">
    <location>
        <begin position="56"/>
        <end position="123"/>
    </location>
</feature>
<dbReference type="FunFam" id="2.30.42.10:FF:000070">
    <property type="entry name" value="Multiple PDZ domain protein"/>
    <property type="match status" value="1"/>
</dbReference>
<dbReference type="AlphaFoldDB" id="A0A0N4VM23"/>
<feature type="compositionally biased region" description="Low complexity" evidence="5">
    <location>
        <begin position="102"/>
        <end position="114"/>
    </location>
</feature>
<dbReference type="Pfam" id="PF00595">
    <property type="entry name" value="PDZ"/>
    <property type="match status" value="3"/>
</dbReference>
<dbReference type="OrthoDB" id="6022242at2759"/>
<dbReference type="STRING" id="51028.A0A0N4VM23"/>
<evidence type="ECO:0000256" key="2">
    <source>
        <dbReference type="ARBA" id="ARBA00022553"/>
    </source>
</evidence>
<reference evidence="7 8" key="2">
    <citation type="submission" date="2018-10" db="EMBL/GenBank/DDBJ databases">
        <authorList>
            <consortium name="Pathogen Informatics"/>
        </authorList>
    </citation>
    <scope>NUCLEOTIDE SEQUENCE [LARGE SCALE GENOMIC DNA]</scope>
</reference>
<sequence length="585" mass="64250">MLTRDAMCARTLQEEIDKRIYCMASTSQKSLETSNLNGSVDAAYAAETFTGNPTTDADCSASATENVTPENVGESAVSVTSTAEVHFVQEPQTSEEIDTQVPSTSSAPPDSPAETDNDATSTDEERVIYSYHQLSEMALTLFKKEKWIEGKYEIIEVLLSRDPVLGLGITLVGYVHSKVEIRGVFVKSVVPNSSAYYTKKIKLHDLILEVDGRSLEEMNHDEAVRTLMKSGSRVKLKLVRFQHGTPQEQCLKMLQEQVPVLCKETATQVFDMQTTLVDVVAAWKKKLGVDFDVISVDLIPDKCEDGGLGITIEGTVDLVDGTQLCPHHYIGSLRPGGPAANSNSLRSGDELLQANDVVLYGESHVTVRQALSRAASRLQWVRLTVARKAQTVNVFVPQNYEKSLPVAYPLLAAPDDRFVKAKSDTCLTLSCDKTTALLEQVVVSERLRSRSLQPFTGLAIWKCVPIVVFLEKDSKGLGFSVVDYRDPVHPGQSVIVVRSLVPGGVAQADGRIVPGDRLMYVNNEDLSNSTLDHAVEVLKCAPQGVVRLGIAKPVPIEQVCYFARIFFSIIDLEHLIDSCCFLLHF</sequence>
<feature type="compositionally biased region" description="Polar residues" evidence="5">
    <location>
        <begin position="56"/>
        <end position="69"/>
    </location>
</feature>
<feature type="domain" description="PDZ" evidence="6">
    <location>
        <begin position="156"/>
        <end position="242"/>
    </location>
</feature>
<dbReference type="SUPFAM" id="SSF50156">
    <property type="entry name" value="PDZ domain-like"/>
    <property type="match status" value="3"/>
</dbReference>
<keyword evidence="3" id="KW-0677">Repeat</keyword>
<protein>
    <submittedName>
        <fullName evidence="9">PDZ domain-containing protein</fullName>
    </submittedName>
</protein>
<evidence type="ECO:0000313" key="7">
    <source>
        <dbReference type="EMBL" id="VDD96468.1"/>
    </source>
</evidence>
<feature type="domain" description="PDZ" evidence="6">
    <location>
        <begin position="467"/>
        <end position="545"/>
    </location>
</feature>
<evidence type="ECO:0000256" key="4">
    <source>
        <dbReference type="ARBA" id="ARBA00023136"/>
    </source>
</evidence>
<name>A0A0N4VM23_ENTVE</name>
<dbReference type="InterPro" id="IPR001478">
    <property type="entry name" value="PDZ"/>
</dbReference>
<evidence type="ECO:0000259" key="6">
    <source>
        <dbReference type="PROSITE" id="PS50106"/>
    </source>
</evidence>
<evidence type="ECO:0000313" key="8">
    <source>
        <dbReference type="Proteomes" id="UP000274131"/>
    </source>
</evidence>
<proteinExistence type="predicted"/>
<dbReference type="Proteomes" id="UP000274131">
    <property type="component" value="Unassembled WGS sequence"/>
</dbReference>
<dbReference type="SMART" id="SM00228">
    <property type="entry name" value="PDZ"/>
    <property type="match status" value="3"/>
</dbReference>
<comment type="subcellular location">
    <subcellularLocation>
        <location evidence="1">Membrane</location>
    </subcellularLocation>
</comment>
<accession>A0A0N4VM23</accession>
<evidence type="ECO:0000256" key="3">
    <source>
        <dbReference type="ARBA" id="ARBA00022737"/>
    </source>
</evidence>
<dbReference type="GO" id="GO:0016020">
    <property type="term" value="C:membrane"/>
    <property type="evidence" value="ECO:0007669"/>
    <property type="project" value="UniProtKB-SubCell"/>
</dbReference>
<dbReference type="InterPro" id="IPR051342">
    <property type="entry name" value="PDZ_scaffold"/>
</dbReference>
<dbReference type="PANTHER" id="PTHR19964">
    <property type="entry name" value="MULTIPLE PDZ DOMAIN PROTEIN"/>
    <property type="match status" value="1"/>
</dbReference>
<evidence type="ECO:0000313" key="9">
    <source>
        <dbReference type="WBParaSite" id="EVEC_0001197401-mRNA-1"/>
    </source>
</evidence>
<dbReference type="Gene3D" id="2.30.42.10">
    <property type="match status" value="3"/>
</dbReference>
<keyword evidence="2" id="KW-0597">Phosphoprotein</keyword>
<organism evidence="9">
    <name type="scientific">Enterobius vermicularis</name>
    <name type="common">Human pinworm</name>
    <dbReference type="NCBI Taxonomy" id="51028"/>
    <lineage>
        <taxon>Eukaryota</taxon>
        <taxon>Metazoa</taxon>
        <taxon>Ecdysozoa</taxon>
        <taxon>Nematoda</taxon>
        <taxon>Chromadorea</taxon>
        <taxon>Rhabditida</taxon>
        <taxon>Spirurina</taxon>
        <taxon>Oxyuridomorpha</taxon>
        <taxon>Oxyuroidea</taxon>
        <taxon>Oxyuridae</taxon>
        <taxon>Enterobius</taxon>
    </lineage>
</organism>
<keyword evidence="8" id="KW-1185">Reference proteome</keyword>
<gene>
    <name evidence="7" type="ORF">EVEC_LOCUS11219</name>
</gene>
<reference evidence="9" key="1">
    <citation type="submission" date="2017-02" db="UniProtKB">
        <authorList>
            <consortium name="WormBaseParasite"/>
        </authorList>
    </citation>
    <scope>IDENTIFICATION</scope>
</reference>
<evidence type="ECO:0000256" key="5">
    <source>
        <dbReference type="SAM" id="MobiDB-lite"/>
    </source>
</evidence>
<dbReference type="PANTHER" id="PTHR19964:SF92">
    <property type="entry name" value="PATJ HOMOLOG"/>
    <property type="match status" value="1"/>
</dbReference>
<feature type="domain" description="PDZ" evidence="6">
    <location>
        <begin position="295"/>
        <end position="378"/>
    </location>
</feature>
<dbReference type="CDD" id="cd06669">
    <property type="entry name" value="PDZ5_MUPP1-like"/>
    <property type="match status" value="1"/>
</dbReference>
<dbReference type="InterPro" id="IPR036034">
    <property type="entry name" value="PDZ_sf"/>
</dbReference>
<evidence type="ECO:0000256" key="1">
    <source>
        <dbReference type="ARBA" id="ARBA00004370"/>
    </source>
</evidence>
<dbReference type="EMBL" id="UXUI01011728">
    <property type="protein sequence ID" value="VDD96468.1"/>
    <property type="molecule type" value="Genomic_DNA"/>
</dbReference>
<dbReference type="PROSITE" id="PS50106">
    <property type="entry name" value="PDZ"/>
    <property type="match status" value="3"/>
</dbReference>
<dbReference type="WBParaSite" id="EVEC_0001197401-mRNA-1">
    <property type="protein sequence ID" value="EVEC_0001197401-mRNA-1"/>
    <property type="gene ID" value="EVEC_0001197401"/>
</dbReference>
<keyword evidence="4" id="KW-0472">Membrane</keyword>